<comment type="function">
    <text evidence="6">Component of a complex that catalyzes the oxidation of glycolate to glyoxylate.</text>
</comment>
<sequence>MALQQVPAVKDLLRKCVRCGKCRSVCPIFKEIKNEGAAPRAHVFLTQLMRDGELGATADVAERASRCLLCKSCSKECPSGIPVDQMVVAMRHHLHDLNNDTTKKLMLNHMFKDRKALGRARFLLQSYQSTGIKSLVQKTGVLGLVSKDLDKANKLIAPVSGTMASKNIPETAPAKGKRKIRVGYFLGCATNMFYPKRARDTVEVLTANNCEVFTPSDLHCCGMPHIANGDAESAAAMTRHNFKIFFDAGVDVIISDCASCSSMLQGDYYDQLFQELPEEIAHFKGKIYDLNKFLIDHVDLNNDLGQLPAVKVTYHDPCHLVKSQGVTKEPRQLLNMVPGVELVEMVGADQCCGGAGTFSMGHYDLSRKILDRKIQAIEDTGAEILTTSCPACSMQLGHGLNEHAMPLTVKHPVEFLAEAYRQAKRSTKIS</sequence>
<dbReference type="Proteomes" id="UP001329915">
    <property type="component" value="Chromosome"/>
</dbReference>
<evidence type="ECO:0000256" key="6">
    <source>
        <dbReference type="PIRNR" id="PIRNR000139"/>
    </source>
</evidence>
<dbReference type="InterPro" id="IPR009051">
    <property type="entry name" value="Helical_ferredxn"/>
</dbReference>
<dbReference type="SUPFAM" id="SSF46548">
    <property type="entry name" value="alpha-helical ferredoxin"/>
    <property type="match status" value="1"/>
</dbReference>
<dbReference type="InterPro" id="IPR017900">
    <property type="entry name" value="4Fe4S_Fe_S_CS"/>
</dbReference>
<evidence type="ECO:0000256" key="2">
    <source>
        <dbReference type="ARBA" id="ARBA00022723"/>
    </source>
</evidence>
<evidence type="ECO:0000313" key="8">
    <source>
        <dbReference type="EMBL" id="WRO21076.1"/>
    </source>
</evidence>
<evidence type="ECO:0000256" key="1">
    <source>
        <dbReference type="ARBA" id="ARBA00022485"/>
    </source>
</evidence>
<dbReference type="PANTHER" id="PTHR32479">
    <property type="entry name" value="GLYCOLATE OXIDASE IRON-SULFUR SUBUNIT"/>
    <property type="match status" value="1"/>
</dbReference>
<gene>
    <name evidence="8" type="ORF">MFMK1_000870</name>
</gene>
<evidence type="ECO:0000256" key="5">
    <source>
        <dbReference type="ARBA" id="ARBA00023014"/>
    </source>
</evidence>
<dbReference type="Pfam" id="PF13183">
    <property type="entry name" value="Fer4_8"/>
    <property type="match status" value="1"/>
</dbReference>
<dbReference type="KEGG" id="dbc:MFMK1_000870"/>
<dbReference type="PIRSF" id="PIRSF000139">
    <property type="entry name" value="Glc_ox_4Fe-4S"/>
    <property type="match status" value="1"/>
</dbReference>
<dbReference type="EMBL" id="CP121694">
    <property type="protein sequence ID" value="WRO21076.1"/>
    <property type="molecule type" value="Genomic_DNA"/>
</dbReference>
<proteinExistence type="predicted"/>
<evidence type="ECO:0000256" key="3">
    <source>
        <dbReference type="ARBA" id="ARBA00022737"/>
    </source>
</evidence>
<dbReference type="Pfam" id="PF02754">
    <property type="entry name" value="CCG"/>
    <property type="match status" value="2"/>
</dbReference>
<evidence type="ECO:0000259" key="7">
    <source>
        <dbReference type="PROSITE" id="PS51379"/>
    </source>
</evidence>
<keyword evidence="6" id="KW-0813">Transport</keyword>
<keyword evidence="3" id="KW-0677">Repeat</keyword>
<keyword evidence="4 6" id="KW-0408">Iron</keyword>
<evidence type="ECO:0000313" key="9">
    <source>
        <dbReference type="Proteomes" id="UP001329915"/>
    </source>
</evidence>
<feature type="domain" description="4Fe-4S ferredoxin-type" evidence="7">
    <location>
        <begin position="5"/>
        <end position="37"/>
    </location>
</feature>
<organism evidence="8 9">
    <name type="scientific">Metallumcola ferriviriculae</name>
    <dbReference type="NCBI Taxonomy" id="3039180"/>
    <lineage>
        <taxon>Bacteria</taxon>
        <taxon>Bacillati</taxon>
        <taxon>Bacillota</taxon>
        <taxon>Clostridia</taxon>
        <taxon>Neomoorellales</taxon>
        <taxon>Desulfitibacteraceae</taxon>
        <taxon>Metallumcola</taxon>
    </lineage>
</organism>
<accession>A0AAU0ULF8</accession>
<name>A0AAU0ULF8_9FIRM</name>
<keyword evidence="5 6" id="KW-0411">Iron-sulfur</keyword>
<dbReference type="GO" id="GO:0051539">
    <property type="term" value="F:4 iron, 4 sulfur cluster binding"/>
    <property type="evidence" value="ECO:0007669"/>
    <property type="project" value="UniProtKB-UniRule"/>
</dbReference>
<keyword evidence="2 6" id="KW-0479">Metal-binding</keyword>
<dbReference type="EC" id="1.1.99.14" evidence="6"/>
<dbReference type="InterPro" id="IPR012257">
    <property type="entry name" value="Glc_ox_4Fe-4S"/>
</dbReference>
<protein>
    <recommendedName>
        <fullName evidence="6">Glycolate oxidase iron-sulfur subunit</fullName>
        <ecNumber evidence="6">1.1.99.14</ecNumber>
    </recommendedName>
</protein>
<comment type="catalytic activity">
    <reaction evidence="6">
        <text>glycolate + A = glyoxylate + AH2</text>
        <dbReference type="Rhea" id="RHEA:21264"/>
        <dbReference type="ChEBI" id="CHEBI:13193"/>
        <dbReference type="ChEBI" id="CHEBI:17499"/>
        <dbReference type="ChEBI" id="CHEBI:29805"/>
        <dbReference type="ChEBI" id="CHEBI:36655"/>
        <dbReference type="EC" id="1.1.99.14"/>
    </reaction>
</comment>
<keyword evidence="9" id="KW-1185">Reference proteome</keyword>
<dbReference type="AlphaFoldDB" id="A0AAU0ULF8"/>
<dbReference type="PROSITE" id="PS00198">
    <property type="entry name" value="4FE4S_FER_1"/>
    <property type="match status" value="1"/>
</dbReference>
<keyword evidence="6" id="KW-0249">Electron transport</keyword>
<keyword evidence="1 6" id="KW-0004">4Fe-4S</keyword>
<comment type="catalytic activity">
    <reaction evidence="6">
        <text>(R)-lactate + A = pyruvate + AH2</text>
        <dbReference type="Rhea" id="RHEA:15089"/>
        <dbReference type="ChEBI" id="CHEBI:13193"/>
        <dbReference type="ChEBI" id="CHEBI:15361"/>
        <dbReference type="ChEBI" id="CHEBI:16004"/>
        <dbReference type="ChEBI" id="CHEBI:17499"/>
    </reaction>
</comment>
<evidence type="ECO:0000256" key="4">
    <source>
        <dbReference type="ARBA" id="ARBA00023004"/>
    </source>
</evidence>
<reference evidence="8 9" key="1">
    <citation type="submission" date="2023-04" db="EMBL/GenBank/DDBJ databases">
        <authorList>
            <person name="Hsu D."/>
        </authorList>
    </citation>
    <scope>NUCLEOTIDE SEQUENCE [LARGE SCALE GENOMIC DNA]</scope>
    <source>
        <strain evidence="8 9">MK1</strain>
    </source>
</reference>
<dbReference type="Gene3D" id="1.10.1060.10">
    <property type="entry name" value="Alpha-helical ferredoxin"/>
    <property type="match status" value="1"/>
</dbReference>
<dbReference type="PANTHER" id="PTHR32479:SF20">
    <property type="entry name" value="GLYCOLATE OXIDASE IRON-SULFUR SUBUNIT"/>
    <property type="match status" value="1"/>
</dbReference>
<dbReference type="GO" id="GO:0046872">
    <property type="term" value="F:metal ion binding"/>
    <property type="evidence" value="ECO:0007669"/>
    <property type="project" value="UniProtKB-UniRule"/>
</dbReference>
<comment type="cofactor">
    <cofactor evidence="6">
        <name>[4Fe-4S] cluster</name>
        <dbReference type="ChEBI" id="CHEBI:49883"/>
    </cofactor>
    <text evidence="6">Binds 2 [4Fe-4S] clusters.</text>
</comment>
<dbReference type="RefSeq" id="WP_366923934.1">
    <property type="nucleotide sequence ID" value="NZ_CP121694.1"/>
</dbReference>
<dbReference type="GO" id="GO:0019154">
    <property type="term" value="F:glycolate dehydrogenase activity"/>
    <property type="evidence" value="ECO:0007669"/>
    <property type="project" value="UniProtKB-EC"/>
</dbReference>
<dbReference type="InterPro" id="IPR017896">
    <property type="entry name" value="4Fe4S_Fe-S-bd"/>
</dbReference>
<dbReference type="InterPro" id="IPR004017">
    <property type="entry name" value="Cys_rich_dom"/>
</dbReference>
<dbReference type="PROSITE" id="PS51379">
    <property type="entry name" value="4FE4S_FER_2"/>
    <property type="match status" value="1"/>
</dbReference>